<keyword evidence="3" id="KW-1185">Reference proteome</keyword>
<evidence type="ECO:0000256" key="1">
    <source>
        <dbReference type="SAM" id="MobiDB-lite"/>
    </source>
</evidence>
<evidence type="ECO:0000313" key="2">
    <source>
        <dbReference type="EMBL" id="OYD48549.1"/>
    </source>
</evidence>
<feature type="region of interest" description="Disordered" evidence="1">
    <location>
        <begin position="52"/>
        <end position="73"/>
    </location>
</feature>
<dbReference type="EMBL" id="NOIG01000011">
    <property type="protein sequence ID" value="OYD48549.1"/>
    <property type="molecule type" value="Genomic_DNA"/>
</dbReference>
<gene>
    <name evidence="2" type="ORF">CBY09_17040</name>
</gene>
<protein>
    <submittedName>
        <fullName evidence="2">Uncharacterized protein</fullName>
    </submittedName>
</protein>
<feature type="region of interest" description="Disordered" evidence="1">
    <location>
        <begin position="1"/>
        <end position="38"/>
    </location>
</feature>
<name>A0A235EHU0_9BURK</name>
<comment type="caution">
    <text evidence="2">The sequence shown here is derived from an EMBL/GenBank/DDBJ whole genome shotgun (WGS) entry which is preliminary data.</text>
</comment>
<feature type="compositionally biased region" description="Basic and acidic residues" evidence="1">
    <location>
        <begin position="28"/>
        <end position="38"/>
    </location>
</feature>
<proteinExistence type="predicted"/>
<reference evidence="2 3" key="1">
    <citation type="submission" date="2017-07" db="EMBL/GenBank/DDBJ databases">
        <title>Acidovorax KNDSW TSA 6 genome sequence and assembly.</title>
        <authorList>
            <person name="Mayilraj S."/>
        </authorList>
    </citation>
    <scope>NUCLEOTIDE SEQUENCE [LARGE SCALE GENOMIC DNA]</scope>
    <source>
        <strain evidence="2 3">KNDSW-TSA6</strain>
    </source>
</reference>
<dbReference type="Proteomes" id="UP000215441">
    <property type="component" value="Unassembled WGS sequence"/>
</dbReference>
<organism evidence="2 3">
    <name type="scientific">Acidovorax kalamii</name>
    <dbReference type="NCBI Taxonomy" id="2004485"/>
    <lineage>
        <taxon>Bacteria</taxon>
        <taxon>Pseudomonadati</taxon>
        <taxon>Pseudomonadota</taxon>
        <taxon>Betaproteobacteria</taxon>
        <taxon>Burkholderiales</taxon>
        <taxon>Comamonadaceae</taxon>
        <taxon>Acidovorax</taxon>
    </lineage>
</organism>
<feature type="compositionally biased region" description="Basic and acidic residues" evidence="1">
    <location>
        <begin position="1"/>
        <end position="12"/>
    </location>
</feature>
<sequence>MERQAGAAERDGLQGAKSSNSRSYCEYLQRRRPPETADAHGAVICAEFVQRIPRVKHKQESPTDRASWPARRA</sequence>
<accession>A0A235EHU0</accession>
<evidence type="ECO:0000313" key="3">
    <source>
        <dbReference type="Proteomes" id="UP000215441"/>
    </source>
</evidence>
<dbReference type="AlphaFoldDB" id="A0A235EHU0"/>